<dbReference type="KEGG" id="shun:DWB77_06863"/>
<name>A0A387HMB4_9ACTN</name>
<keyword evidence="2" id="KW-1185">Reference proteome</keyword>
<dbReference type="OrthoDB" id="4564612at2"/>
<sequence length="318" mass="35309">MRIPLDQPADDLVLDELLAVAKDVLDTAVRDRLAAQGGVPDLRDPDLALDRLLVSAHRETGTAIAIRCELEHRFSVDNQGFARMRARAARGLKSRPAALRLKYRDAARRILARYWPSDLDVALGLAVELLERLTTWEQDISFAVHDVVDEVGARLGEVLLLPNPWTADAQEVPQGYLGSLERRLSTPADELFLLVYRARQMFDEELVPLLRADISWGDGGLSMVAQDLVDDLEYARRTARKLARTRAEVEAARSDFTGADLRDTDLEGVSLKGVLWDATTFWPALWEAQIRRASTPRGDDGVLVVAVEPQESAVPADV</sequence>
<evidence type="ECO:0000313" key="1">
    <source>
        <dbReference type="EMBL" id="AYG84649.1"/>
    </source>
</evidence>
<dbReference type="AlphaFoldDB" id="A0A387HMB4"/>
<accession>A0A387HMB4</accession>
<dbReference type="Proteomes" id="UP000271554">
    <property type="component" value="Chromosome"/>
</dbReference>
<proteinExistence type="predicted"/>
<organism evidence="1 2">
    <name type="scientific">Streptomyces hundungensis</name>
    <dbReference type="NCBI Taxonomy" id="1077946"/>
    <lineage>
        <taxon>Bacteria</taxon>
        <taxon>Bacillati</taxon>
        <taxon>Actinomycetota</taxon>
        <taxon>Actinomycetes</taxon>
        <taxon>Kitasatosporales</taxon>
        <taxon>Streptomycetaceae</taxon>
        <taxon>Streptomyces</taxon>
    </lineage>
</organism>
<reference evidence="1 2" key="1">
    <citation type="submission" date="2018-10" db="EMBL/GenBank/DDBJ databases">
        <title>Relationship between Morphology and Antimicrobial Activity in Streptomyces.</title>
        <authorList>
            <person name="Kang H.J."/>
            <person name="Kim S.B."/>
        </authorList>
    </citation>
    <scope>NUCLEOTIDE SEQUENCE [LARGE SCALE GENOMIC DNA]</scope>
    <source>
        <strain evidence="1 2">BH38</strain>
    </source>
</reference>
<dbReference type="EMBL" id="CP032698">
    <property type="protein sequence ID" value="AYG84649.1"/>
    <property type="molecule type" value="Genomic_DNA"/>
</dbReference>
<gene>
    <name evidence="1" type="ORF">DWB77_06863</name>
</gene>
<protein>
    <submittedName>
        <fullName evidence="1">Uncharacterized protein</fullName>
    </submittedName>
</protein>
<evidence type="ECO:0000313" key="2">
    <source>
        <dbReference type="Proteomes" id="UP000271554"/>
    </source>
</evidence>
<dbReference type="RefSeq" id="WP_120726178.1">
    <property type="nucleotide sequence ID" value="NZ_CP032698.1"/>
</dbReference>